<organism evidence="3 4">
    <name type="scientific">Streptomyces broussonetiae</name>
    <dbReference type="NCBI Taxonomy" id="2686304"/>
    <lineage>
        <taxon>Bacteria</taxon>
        <taxon>Bacillati</taxon>
        <taxon>Actinomycetota</taxon>
        <taxon>Actinomycetes</taxon>
        <taxon>Kitasatosporales</taxon>
        <taxon>Streptomycetaceae</taxon>
        <taxon>Streptomyces</taxon>
    </lineage>
</organism>
<proteinExistence type="predicted"/>
<protein>
    <submittedName>
        <fullName evidence="3">DUF4232 domain-containing protein</fullName>
    </submittedName>
</protein>
<dbReference type="EMBL" id="CP047020">
    <property type="protein sequence ID" value="QHA04487.1"/>
    <property type="molecule type" value="Genomic_DNA"/>
</dbReference>
<keyword evidence="4" id="KW-1185">Reference proteome</keyword>
<evidence type="ECO:0000313" key="3">
    <source>
        <dbReference type="EMBL" id="QHA04487.1"/>
    </source>
</evidence>
<dbReference type="InterPro" id="IPR025326">
    <property type="entry name" value="DUF4232"/>
</dbReference>
<feature type="domain" description="DUF4232" evidence="2">
    <location>
        <begin position="53"/>
        <end position="177"/>
    </location>
</feature>
<dbReference type="Pfam" id="PF14016">
    <property type="entry name" value="DUF4232"/>
    <property type="match status" value="1"/>
</dbReference>
<accession>A0A6I6N7M5</accession>
<evidence type="ECO:0000256" key="1">
    <source>
        <dbReference type="SAM" id="SignalP"/>
    </source>
</evidence>
<gene>
    <name evidence="3" type="ORF">GQF42_15410</name>
</gene>
<sequence length="183" mass="18694">MLRHSTLPRLFRPLPGRGAATVLTAALLGLTAAGAAWSATPTAARTSAAVRTCTVSDLYLSMGRKEGAAGSVYWPVRFTDTSTTSCALRGYPGVSVLDAAHHQLGPAATRSGSSYGTVTLAPGHSAASVIRTANGPVGGPCLRTGTYLRVYPPASRTAALIPAPWTTCSGIFQVGPVNTEGVI</sequence>
<feature type="chain" id="PRO_5039699174" evidence="1">
    <location>
        <begin position="39"/>
        <end position="183"/>
    </location>
</feature>
<dbReference type="RefSeq" id="WP_158920242.1">
    <property type="nucleotide sequence ID" value="NZ_CP047020.1"/>
</dbReference>
<name>A0A6I6N7M5_9ACTN</name>
<dbReference type="KEGG" id="sbro:GQF42_15410"/>
<reference evidence="3 4" key="1">
    <citation type="submission" date="2019-12" db="EMBL/GenBank/DDBJ databases">
        <title>Streptomyces sp. strain T44 isolated from rhizosphere soil of Broussonetia papyrifera.</title>
        <authorList>
            <person name="Mo P."/>
        </authorList>
    </citation>
    <scope>NUCLEOTIDE SEQUENCE [LARGE SCALE GENOMIC DNA]</scope>
    <source>
        <strain evidence="3 4">T44</strain>
    </source>
</reference>
<keyword evidence="1" id="KW-0732">Signal</keyword>
<evidence type="ECO:0000259" key="2">
    <source>
        <dbReference type="Pfam" id="PF14016"/>
    </source>
</evidence>
<evidence type="ECO:0000313" key="4">
    <source>
        <dbReference type="Proteomes" id="UP000436138"/>
    </source>
</evidence>
<dbReference type="Proteomes" id="UP000436138">
    <property type="component" value="Chromosome"/>
</dbReference>
<feature type="signal peptide" evidence="1">
    <location>
        <begin position="1"/>
        <end position="38"/>
    </location>
</feature>
<dbReference type="AlphaFoldDB" id="A0A6I6N7M5"/>